<evidence type="ECO:0000313" key="1">
    <source>
        <dbReference type="EMBL" id="SHJ78686.1"/>
    </source>
</evidence>
<proteinExistence type="predicted"/>
<accession>A0A1M6M5D8</accession>
<dbReference type="RefSeq" id="WP_072909710.1">
    <property type="nucleotide sequence ID" value="NZ_FQZT01000016.1"/>
</dbReference>
<dbReference type="STRING" id="1122189.SAMN02745165_03171"/>
<organism evidence="1 2">
    <name type="scientific">Malonomonas rubra DSM 5091</name>
    <dbReference type="NCBI Taxonomy" id="1122189"/>
    <lineage>
        <taxon>Bacteria</taxon>
        <taxon>Pseudomonadati</taxon>
        <taxon>Thermodesulfobacteriota</taxon>
        <taxon>Desulfuromonadia</taxon>
        <taxon>Desulfuromonadales</taxon>
        <taxon>Geopsychrobacteraceae</taxon>
        <taxon>Malonomonas</taxon>
    </lineage>
</organism>
<dbReference type="SUPFAM" id="SSF53067">
    <property type="entry name" value="Actin-like ATPase domain"/>
    <property type="match status" value="1"/>
</dbReference>
<protein>
    <submittedName>
        <fullName evidence="1">MSHA biogenesis protein MshI</fullName>
    </submittedName>
</protein>
<dbReference type="InterPro" id="IPR043129">
    <property type="entry name" value="ATPase_NBD"/>
</dbReference>
<reference evidence="1 2" key="1">
    <citation type="submission" date="2016-11" db="EMBL/GenBank/DDBJ databases">
        <authorList>
            <person name="Jaros S."/>
            <person name="Januszkiewicz K."/>
            <person name="Wedrychowicz H."/>
        </authorList>
    </citation>
    <scope>NUCLEOTIDE SEQUENCE [LARGE SCALE GENOMIC DNA]</scope>
    <source>
        <strain evidence="1 2">DSM 5091</strain>
    </source>
</reference>
<dbReference type="AlphaFoldDB" id="A0A1M6M5D8"/>
<keyword evidence="2" id="KW-1185">Reference proteome</keyword>
<sequence>MEAKLGFWNKKKSSSGAIAAVCQFPFGTSVASVQRKAQSIPELQHVSWDAAVAPQERTDALRSLVKQQSWQGRSAVSVLPPDFYQLMQIELAALPLEERRDAARWQVREMLEFPVEQAVVDIFDVAPFGGEKMPLSYVVAARLGLLRERYEMLSEADLDLTAIDIPEFALRNLTDLFAEQDDRGTAILYLEKQGGLLTIARDGIHYLTRYLTSGMDDLIPYADGDFEALTEQLDGIVLEVQRSFDYCESTYHLPMVSRLLVAQSEREIPAVNTYLNDYLATRVESFSFDSVLQLPEGVEQIELNRHLLAIGGALRQEGE</sequence>
<gene>
    <name evidence="1" type="ORF">SAMN02745165_03171</name>
</gene>
<dbReference type="Gene3D" id="3.30.1490.300">
    <property type="match status" value="1"/>
</dbReference>
<dbReference type="EMBL" id="FQZT01000016">
    <property type="protein sequence ID" value="SHJ78686.1"/>
    <property type="molecule type" value="Genomic_DNA"/>
</dbReference>
<evidence type="ECO:0000313" key="2">
    <source>
        <dbReference type="Proteomes" id="UP000184171"/>
    </source>
</evidence>
<dbReference type="Proteomes" id="UP000184171">
    <property type="component" value="Unassembled WGS sequence"/>
</dbReference>
<dbReference type="OrthoDB" id="5296002at2"/>
<name>A0A1M6M5D8_MALRU</name>
<dbReference type="Gene3D" id="3.30.420.40">
    <property type="match status" value="2"/>
</dbReference>